<evidence type="ECO:0000259" key="1">
    <source>
        <dbReference type="Pfam" id="PF11695"/>
    </source>
</evidence>
<name>A0A4Z1CGV5_9GAMM</name>
<dbReference type="InterPro" id="IPR021708">
    <property type="entry name" value="DUF3291"/>
</dbReference>
<dbReference type="EMBL" id="SRPF01000003">
    <property type="protein sequence ID" value="TGN39544.1"/>
    <property type="molecule type" value="Genomic_DNA"/>
</dbReference>
<feature type="domain" description="DUF3291" evidence="1">
    <location>
        <begin position="6"/>
        <end position="142"/>
    </location>
</feature>
<dbReference type="Pfam" id="PF11695">
    <property type="entry name" value="DUF3291"/>
    <property type="match status" value="1"/>
</dbReference>
<comment type="caution">
    <text evidence="2">The sequence shown here is derived from an EMBL/GenBank/DDBJ whole genome shotgun (WGS) entry which is preliminary data.</text>
</comment>
<dbReference type="OrthoDB" id="2376237at2"/>
<evidence type="ECO:0000313" key="2">
    <source>
        <dbReference type="EMBL" id="TGN39544.1"/>
    </source>
</evidence>
<proteinExistence type="predicted"/>
<dbReference type="SUPFAM" id="SSF54909">
    <property type="entry name" value="Dimeric alpha+beta barrel"/>
    <property type="match status" value="1"/>
</dbReference>
<accession>A0A4Z1CGV5</accession>
<dbReference type="AlphaFoldDB" id="A0A4Z1CGV5"/>
<dbReference type="RefSeq" id="WP_135803851.1">
    <property type="nucleotide sequence ID" value="NZ_SRPF01000003.1"/>
</dbReference>
<dbReference type="InterPro" id="IPR011008">
    <property type="entry name" value="Dimeric_a/b-barrel"/>
</dbReference>
<dbReference type="Proteomes" id="UP000298325">
    <property type="component" value="Unassembled WGS sequence"/>
</dbReference>
<keyword evidence="3" id="KW-1185">Reference proteome</keyword>
<protein>
    <submittedName>
        <fullName evidence="2">DUF3291 domain-containing protein</fullName>
    </submittedName>
</protein>
<evidence type="ECO:0000313" key="3">
    <source>
        <dbReference type="Proteomes" id="UP000298325"/>
    </source>
</evidence>
<sequence>MSRYYIAQLNIAQLKAPIDSPQLSDFVNNLDRINALADDSPGFVWRLQTEEGNATDIDYFGSDTIMNLSVWDSVEALHRFVYRTAHVEIMSRKKEWFHSMNEAHMVLWWVPAGHMPSLYEAAEKLNAFRQQGPSPNAFTFKKAYPPPGEAIADKRRHC</sequence>
<organism evidence="2 3">
    <name type="scientific">Marinobacter confluentis</name>
    <dbReference type="NCBI Taxonomy" id="1697557"/>
    <lineage>
        <taxon>Bacteria</taxon>
        <taxon>Pseudomonadati</taxon>
        <taxon>Pseudomonadota</taxon>
        <taxon>Gammaproteobacteria</taxon>
        <taxon>Pseudomonadales</taxon>
        <taxon>Marinobacteraceae</taxon>
        <taxon>Marinobacter</taxon>
    </lineage>
</organism>
<reference evidence="2 3" key="1">
    <citation type="submission" date="2019-04" db="EMBL/GenBank/DDBJ databases">
        <authorList>
            <person name="Park S."/>
            <person name="Yoon J.-H."/>
        </authorList>
    </citation>
    <scope>NUCLEOTIDE SEQUENCE [LARGE SCALE GENOMIC DNA]</scope>
    <source>
        <strain evidence="2 3">HJM-18</strain>
    </source>
</reference>
<gene>
    <name evidence="2" type="ORF">E5Q11_10650</name>
</gene>